<proteinExistence type="predicted"/>
<dbReference type="EMBL" id="NKYE01000016">
    <property type="protein sequence ID" value="OZM70989.1"/>
    <property type="molecule type" value="Genomic_DNA"/>
</dbReference>
<dbReference type="InterPro" id="IPR010035">
    <property type="entry name" value="Thi_S"/>
</dbReference>
<reference evidence="1 2" key="1">
    <citation type="submission" date="2017-07" db="EMBL/GenBank/DDBJ databases">
        <title>Amycolatopsis antarcticus sp. nov., isolated from the surface of an Antarcticus brown macroalga.</title>
        <authorList>
            <person name="Wang J."/>
            <person name="Leiva S."/>
            <person name="Huang J."/>
            <person name="Huang Y."/>
        </authorList>
    </citation>
    <scope>NUCLEOTIDE SEQUENCE [LARGE SCALE GENOMIC DNA]</scope>
    <source>
        <strain evidence="1 2">AU-G6</strain>
    </source>
</reference>
<dbReference type="Proteomes" id="UP000242444">
    <property type="component" value="Unassembled WGS sequence"/>
</dbReference>
<gene>
    <name evidence="1" type="primary">thiS</name>
    <name evidence="1" type="ORF">CFN78_22865</name>
</gene>
<comment type="caution">
    <text evidence="1">The sequence shown here is derived from an EMBL/GenBank/DDBJ whole genome shotgun (WGS) entry which is preliminary data.</text>
</comment>
<organism evidence="1 2">
    <name type="scientific">Amycolatopsis antarctica</name>
    <dbReference type="NCBI Taxonomy" id="1854586"/>
    <lineage>
        <taxon>Bacteria</taxon>
        <taxon>Bacillati</taxon>
        <taxon>Actinomycetota</taxon>
        <taxon>Actinomycetes</taxon>
        <taxon>Pseudonocardiales</taxon>
        <taxon>Pseudonocardiaceae</taxon>
        <taxon>Amycolatopsis</taxon>
    </lineage>
</organism>
<dbReference type="AlphaFoldDB" id="A0A263CYD8"/>
<evidence type="ECO:0000313" key="2">
    <source>
        <dbReference type="Proteomes" id="UP000242444"/>
    </source>
</evidence>
<dbReference type="InterPro" id="IPR012675">
    <property type="entry name" value="Beta-grasp_dom_sf"/>
</dbReference>
<dbReference type="NCBIfam" id="TIGR01683">
    <property type="entry name" value="thiS"/>
    <property type="match status" value="1"/>
</dbReference>
<dbReference type="InterPro" id="IPR016155">
    <property type="entry name" value="Mopterin_synth/thiamin_S_b"/>
</dbReference>
<name>A0A263CYD8_9PSEU</name>
<dbReference type="InterPro" id="IPR003749">
    <property type="entry name" value="ThiS/MoaD-like"/>
</dbReference>
<dbReference type="OrthoDB" id="163636at2"/>
<dbReference type="CDD" id="cd00565">
    <property type="entry name" value="Ubl_ThiS"/>
    <property type="match status" value="1"/>
</dbReference>
<dbReference type="PANTHER" id="PTHR34472">
    <property type="entry name" value="SULFUR CARRIER PROTEIN THIS"/>
    <property type="match status" value="1"/>
</dbReference>
<evidence type="ECO:0000313" key="1">
    <source>
        <dbReference type="EMBL" id="OZM70989.1"/>
    </source>
</evidence>
<dbReference type="Gene3D" id="3.10.20.30">
    <property type="match status" value="1"/>
</dbReference>
<dbReference type="PANTHER" id="PTHR34472:SF1">
    <property type="entry name" value="SULFUR CARRIER PROTEIN THIS"/>
    <property type="match status" value="1"/>
</dbReference>
<dbReference type="InParanoid" id="A0A263CYD8"/>
<dbReference type="SUPFAM" id="SSF54285">
    <property type="entry name" value="MoaD/ThiS"/>
    <property type="match status" value="1"/>
</dbReference>
<protein>
    <submittedName>
        <fullName evidence="1">Thiamine biosynthesis protein ThiS</fullName>
    </submittedName>
</protein>
<accession>A0A263CYD8</accession>
<dbReference type="RefSeq" id="WP_094864927.1">
    <property type="nucleotide sequence ID" value="NZ_NKYE01000016.1"/>
</dbReference>
<keyword evidence="2" id="KW-1185">Reference proteome</keyword>
<dbReference type="Pfam" id="PF02597">
    <property type="entry name" value="ThiS"/>
    <property type="match status" value="1"/>
</dbReference>
<sequence>MTGKTLRVNGNDRDFAVRSTLAEVLGELGAAQRGVAVALDGEVVGRSRWAEIVPADGSRLDVLTAVQGG</sequence>